<accession>A0A8J8P6X0</accession>
<evidence type="ECO:0000313" key="2">
    <source>
        <dbReference type="Proteomes" id="UP000785679"/>
    </source>
</evidence>
<keyword evidence="2" id="KW-1185">Reference proteome</keyword>
<evidence type="ECO:0000313" key="1">
    <source>
        <dbReference type="EMBL" id="TNV87039.1"/>
    </source>
</evidence>
<comment type="caution">
    <text evidence="1">The sequence shown here is derived from an EMBL/GenBank/DDBJ whole genome shotgun (WGS) entry which is preliminary data.</text>
</comment>
<protein>
    <submittedName>
        <fullName evidence="1">Uncharacterized protein</fullName>
    </submittedName>
</protein>
<proteinExistence type="predicted"/>
<reference evidence="1" key="1">
    <citation type="submission" date="2019-06" db="EMBL/GenBank/DDBJ databases">
        <authorList>
            <person name="Zheng W."/>
        </authorList>
    </citation>
    <scope>NUCLEOTIDE SEQUENCE</scope>
    <source>
        <strain evidence="1">QDHG01</strain>
    </source>
</reference>
<gene>
    <name evidence="1" type="ORF">FGO68_gene15995</name>
</gene>
<dbReference type="EMBL" id="RRYP01000660">
    <property type="protein sequence ID" value="TNV87039.1"/>
    <property type="molecule type" value="Genomic_DNA"/>
</dbReference>
<dbReference type="Proteomes" id="UP000785679">
    <property type="component" value="Unassembled WGS sequence"/>
</dbReference>
<sequence length="71" mass="8635">MMVVYSVVWPILEWLSDKVRALRISLNKVAFLKNQRQWWSVVNNKRPILKLKIFLESDQTMYQLRIINDEE</sequence>
<organism evidence="1 2">
    <name type="scientific">Halteria grandinella</name>
    <dbReference type="NCBI Taxonomy" id="5974"/>
    <lineage>
        <taxon>Eukaryota</taxon>
        <taxon>Sar</taxon>
        <taxon>Alveolata</taxon>
        <taxon>Ciliophora</taxon>
        <taxon>Intramacronucleata</taxon>
        <taxon>Spirotrichea</taxon>
        <taxon>Stichotrichia</taxon>
        <taxon>Sporadotrichida</taxon>
        <taxon>Halteriidae</taxon>
        <taxon>Halteria</taxon>
    </lineage>
</organism>
<name>A0A8J8P6X0_HALGN</name>
<dbReference type="AlphaFoldDB" id="A0A8J8P6X0"/>